<reference evidence="1" key="1">
    <citation type="submission" date="2017-05" db="UniProtKB">
        <authorList>
            <consortium name="EnsemblMetazoa"/>
        </authorList>
    </citation>
    <scope>IDENTIFICATION</scope>
</reference>
<name>A0A1X7UIY3_AMPQE</name>
<protein>
    <submittedName>
        <fullName evidence="1">Uncharacterized protein</fullName>
    </submittedName>
</protein>
<dbReference type="InParanoid" id="A0A1X7UIY3"/>
<dbReference type="EnsemblMetazoa" id="Aqu2.1.27935_001">
    <property type="protein sequence ID" value="Aqu2.1.27935_001"/>
    <property type="gene ID" value="Aqu2.1.27935"/>
</dbReference>
<proteinExistence type="predicted"/>
<dbReference type="AlphaFoldDB" id="A0A1X7UIY3"/>
<accession>A0A1X7UIY3</accession>
<sequence>MSQISPVPTGPQSSHTPFIYPDLKADKFVPIGHDASRSSLQPAYDGPFPVIDLYDKFFTVDINGDRLKSAFTETDLVQDSYDTNNLVLTQHPQTNHSSPIFPPSNLSPPTTRYGSRICPSVTIQLHPLLNS</sequence>
<organism evidence="1">
    <name type="scientific">Amphimedon queenslandica</name>
    <name type="common">Sponge</name>
    <dbReference type="NCBI Taxonomy" id="400682"/>
    <lineage>
        <taxon>Eukaryota</taxon>
        <taxon>Metazoa</taxon>
        <taxon>Porifera</taxon>
        <taxon>Demospongiae</taxon>
        <taxon>Heteroscleromorpha</taxon>
        <taxon>Haplosclerida</taxon>
        <taxon>Niphatidae</taxon>
        <taxon>Amphimedon</taxon>
    </lineage>
</organism>
<evidence type="ECO:0000313" key="1">
    <source>
        <dbReference type="EnsemblMetazoa" id="Aqu2.1.27935_001"/>
    </source>
</evidence>